<dbReference type="EMBL" id="CAKOGL010000027">
    <property type="protein sequence ID" value="CAH2104920.1"/>
    <property type="molecule type" value="Genomic_DNA"/>
</dbReference>
<gene>
    <name evidence="1" type="ORF">EEDITHA_LOCUS19245</name>
</gene>
<organism evidence="1 2">
    <name type="scientific">Euphydryas editha</name>
    <name type="common">Edith's checkerspot</name>
    <dbReference type="NCBI Taxonomy" id="104508"/>
    <lineage>
        <taxon>Eukaryota</taxon>
        <taxon>Metazoa</taxon>
        <taxon>Ecdysozoa</taxon>
        <taxon>Arthropoda</taxon>
        <taxon>Hexapoda</taxon>
        <taxon>Insecta</taxon>
        <taxon>Pterygota</taxon>
        <taxon>Neoptera</taxon>
        <taxon>Endopterygota</taxon>
        <taxon>Lepidoptera</taxon>
        <taxon>Glossata</taxon>
        <taxon>Ditrysia</taxon>
        <taxon>Papilionoidea</taxon>
        <taxon>Nymphalidae</taxon>
        <taxon>Nymphalinae</taxon>
        <taxon>Euphydryas</taxon>
    </lineage>
</organism>
<accession>A0AAU9UZB3</accession>
<sequence>MNDRGAPLVVSYAPGSRSATAAFTPPPACGPAVYEPAEAATCAHTALYNSEPCSTITLPKYALNLP</sequence>
<evidence type="ECO:0000313" key="1">
    <source>
        <dbReference type="EMBL" id="CAH2104920.1"/>
    </source>
</evidence>
<name>A0AAU9UZB3_EUPED</name>
<keyword evidence="2" id="KW-1185">Reference proteome</keyword>
<reference evidence="1" key="1">
    <citation type="submission" date="2022-03" db="EMBL/GenBank/DDBJ databases">
        <authorList>
            <person name="Tunstrom K."/>
        </authorList>
    </citation>
    <scope>NUCLEOTIDE SEQUENCE</scope>
</reference>
<evidence type="ECO:0000313" key="2">
    <source>
        <dbReference type="Proteomes" id="UP001153954"/>
    </source>
</evidence>
<dbReference type="Proteomes" id="UP001153954">
    <property type="component" value="Unassembled WGS sequence"/>
</dbReference>
<comment type="caution">
    <text evidence="1">The sequence shown here is derived from an EMBL/GenBank/DDBJ whole genome shotgun (WGS) entry which is preliminary data.</text>
</comment>
<proteinExistence type="predicted"/>
<protein>
    <submittedName>
        <fullName evidence="1">Uncharacterized protein</fullName>
    </submittedName>
</protein>
<dbReference type="AlphaFoldDB" id="A0AAU9UZB3"/>